<name>A0AAF3F7U6_9BILA</name>
<accession>A0AAF3F7U6</accession>
<proteinExistence type="predicted"/>
<reference evidence="2" key="1">
    <citation type="submission" date="2024-02" db="UniProtKB">
        <authorList>
            <consortium name="WormBaseParasite"/>
        </authorList>
    </citation>
    <scope>IDENTIFICATION</scope>
</reference>
<organism evidence="1 2">
    <name type="scientific">Mesorhabditis belari</name>
    <dbReference type="NCBI Taxonomy" id="2138241"/>
    <lineage>
        <taxon>Eukaryota</taxon>
        <taxon>Metazoa</taxon>
        <taxon>Ecdysozoa</taxon>
        <taxon>Nematoda</taxon>
        <taxon>Chromadorea</taxon>
        <taxon>Rhabditida</taxon>
        <taxon>Rhabditina</taxon>
        <taxon>Rhabditomorpha</taxon>
        <taxon>Rhabditoidea</taxon>
        <taxon>Rhabditidae</taxon>
        <taxon>Mesorhabditinae</taxon>
        <taxon>Mesorhabditis</taxon>
    </lineage>
</organism>
<dbReference type="AlphaFoldDB" id="A0AAF3F7U6"/>
<dbReference type="Proteomes" id="UP000887575">
    <property type="component" value="Unassembled WGS sequence"/>
</dbReference>
<evidence type="ECO:0000313" key="2">
    <source>
        <dbReference type="WBParaSite" id="MBELARI_LOCUS296.1"/>
    </source>
</evidence>
<dbReference type="WBParaSite" id="MBELARI_LOCUS296.1">
    <property type="protein sequence ID" value="MBELARI_LOCUS296.1"/>
    <property type="gene ID" value="MBELARI_LOCUS296"/>
</dbReference>
<evidence type="ECO:0000313" key="1">
    <source>
        <dbReference type="Proteomes" id="UP000887575"/>
    </source>
</evidence>
<sequence length="281" mass="32940">MNRFSLKLSFSISSSRTDESRQIVVGIALCWTRHNDKPDVVNSQEDRDLQVKLLNTKHLFPERSIINQYYALALKPLVIERNLKMPTFQKFIKYFTKNMKTNSSMHKERVAQIEKSLDETFEMLVKQYSGLKTDTNLTAIQKFRVNDEPEVTEKKKRGVEDFLLSEAFSKMLLEKTGELLEEQDINETNNIAKRAINVLETEFAKRNDFEHRMKRSLRQLLGEQIDLMNFKRPLTREKRGNMTHVANATVVTNSKHNIVKRALKRNWPCPICVQKMGDYRV</sequence>
<keyword evidence="1" id="KW-1185">Reference proteome</keyword>
<protein>
    <submittedName>
        <fullName evidence="2">Uncharacterized protein</fullName>
    </submittedName>
</protein>